<evidence type="ECO:0000313" key="1">
    <source>
        <dbReference type="EMBL" id="KIM94246.1"/>
    </source>
</evidence>
<reference evidence="1 2" key="1">
    <citation type="submission" date="2014-04" db="EMBL/GenBank/DDBJ databases">
        <authorList>
            <consortium name="DOE Joint Genome Institute"/>
            <person name="Kuo A."/>
            <person name="Martino E."/>
            <person name="Perotto S."/>
            <person name="Kohler A."/>
            <person name="Nagy L.G."/>
            <person name="Floudas D."/>
            <person name="Copeland A."/>
            <person name="Barry K.W."/>
            <person name="Cichocki N."/>
            <person name="Veneault-Fourrey C."/>
            <person name="LaButti K."/>
            <person name="Lindquist E.A."/>
            <person name="Lipzen A."/>
            <person name="Lundell T."/>
            <person name="Morin E."/>
            <person name="Murat C."/>
            <person name="Sun H."/>
            <person name="Tunlid A."/>
            <person name="Henrissat B."/>
            <person name="Grigoriev I.V."/>
            <person name="Hibbett D.S."/>
            <person name="Martin F."/>
            <person name="Nordberg H.P."/>
            <person name="Cantor M.N."/>
            <person name="Hua S.X."/>
        </authorList>
    </citation>
    <scope>NUCLEOTIDE SEQUENCE [LARGE SCALE GENOMIC DNA]</scope>
    <source>
        <strain evidence="1 2">Zn</strain>
    </source>
</reference>
<organism evidence="1 2">
    <name type="scientific">Oidiodendron maius (strain Zn)</name>
    <dbReference type="NCBI Taxonomy" id="913774"/>
    <lineage>
        <taxon>Eukaryota</taxon>
        <taxon>Fungi</taxon>
        <taxon>Dikarya</taxon>
        <taxon>Ascomycota</taxon>
        <taxon>Pezizomycotina</taxon>
        <taxon>Leotiomycetes</taxon>
        <taxon>Leotiomycetes incertae sedis</taxon>
        <taxon>Myxotrichaceae</taxon>
        <taxon>Oidiodendron</taxon>
    </lineage>
</organism>
<dbReference type="AlphaFoldDB" id="A0A0C3GVC4"/>
<reference evidence="2" key="2">
    <citation type="submission" date="2015-01" db="EMBL/GenBank/DDBJ databases">
        <title>Evolutionary Origins and Diversification of the Mycorrhizal Mutualists.</title>
        <authorList>
            <consortium name="DOE Joint Genome Institute"/>
            <consortium name="Mycorrhizal Genomics Consortium"/>
            <person name="Kohler A."/>
            <person name="Kuo A."/>
            <person name="Nagy L.G."/>
            <person name="Floudas D."/>
            <person name="Copeland A."/>
            <person name="Barry K.W."/>
            <person name="Cichocki N."/>
            <person name="Veneault-Fourrey C."/>
            <person name="LaButti K."/>
            <person name="Lindquist E.A."/>
            <person name="Lipzen A."/>
            <person name="Lundell T."/>
            <person name="Morin E."/>
            <person name="Murat C."/>
            <person name="Riley R."/>
            <person name="Ohm R."/>
            <person name="Sun H."/>
            <person name="Tunlid A."/>
            <person name="Henrissat B."/>
            <person name="Grigoriev I.V."/>
            <person name="Hibbett D.S."/>
            <person name="Martin F."/>
        </authorList>
    </citation>
    <scope>NUCLEOTIDE SEQUENCE [LARGE SCALE GENOMIC DNA]</scope>
    <source>
        <strain evidence="2">Zn</strain>
    </source>
</reference>
<dbReference type="InParanoid" id="A0A0C3GVC4"/>
<gene>
    <name evidence="1" type="ORF">OIDMADRAFT_21375</name>
</gene>
<sequence length="53" mass="5826">MIDYSCDSSRLTIPSCPFLAANDRHARSQLSLALIPARPVFSNSLASVYRGQK</sequence>
<protein>
    <submittedName>
        <fullName evidence="1">Uncharacterized protein</fullName>
    </submittedName>
</protein>
<dbReference type="EMBL" id="KN832890">
    <property type="protein sequence ID" value="KIM94246.1"/>
    <property type="molecule type" value="Genomic_DNA"/>
</dbReference>
<accession>A0A0C3GVC4</accession>
<name>A0A0C3GVC4_OIDMZ</name>
<keyword evidence="2" id="KW-1185">Reference proteome</keyword>
<evidence type="ECO:0000313" key="2">
    <source>
        <dbReference type="Proteomes" id="UP000054321"/>
    </source>
</evidence>
<proteinExistence type="predicted"/>
<dbReference type="Proteomes" id="UP000054321">
    <property type="component" value="Unassembled WGS sequence"/>
</dbReference>
<dbReference type="HOGENOM" id="CLU_3069302_0_0_1"/>